<feature type="domain" description="FAD/NAD(P)-binding" evidence="12">
    <location>
        <begin position="5"/>
        <end position="325"/>
    </location>
</feature>
<dbReference type="InterPro" id="IPR012999">
    <property type="entry name" value="Pyr_OxRdtase_I_AS"/>
</dbReference>
<evidence type="ECO:0000256" key="8">
    <source>
        <dbReference type="PIRSR" id="PIRSR000350-3"/>
    </source>
</evidence>
<dbReference type="GO" id="GO:0016668">
    <property type="term" value="F:oxidoreductase activity, acting on a sulfur group of donors, NAD(P) as acceptor"/>
    <property type="evidence" value="ECO:0007669"/>
    <property type="project" value="InterPro"/>
</dbReference>
<dbReference type="PANTHER" id="PTHR43014:SF5">
    <property type="entry name" value="GLUTATHIONE REDUCTASE (NADPH)"/>
    <property type="match status" value="1"/>
</dbReference>
<dbReference type="PROSITE" id="PS00076">
    <property type="entry name" value="PYRIDINE_REDOX_1"/>
    <property type="match status" value="1"/>
</dbReference>
<dbReference type="Pfam" id="PF07992">
    <property type="entry name" value="Pyr_redox_2"/>
    <property type="match status" value="1"/>
</dbReference>
<protein>
    <submittedName>
        <fullName evidence="13">Pyridine nucleotide-disulfide oxidoreductase</fullName>
    </submittedName>
</protein>
<dbReference type="eggNOG" id="COG1249">
    <property type="taxonomic scope" value="Bacteria"/>
</dbReference>
<dbReference type="GO" id="GO:0000166">
    <property type="term" value="F:nucleotide binding"/>
    <property type="evidence" value="ECO:0007669"/>
    <property type="project" value="UniProtKB-KW"/>
</dbReference>
<evidence type="ECO:0000256" key="2">
    <source>
        <dbReference type="ARBA" id="ARBA00022630"/>
    </source>
</evidence>
<evidence type="ECO:0000256" key="4">
    <source>
        <dbReference type="ARBA" id="ARBA00022857"/>
    </source>
</evidence>
<keyword evidence="5 10" id="KW-0560">Oxidoreductase</keyword>
<keyword evidence="8" id="KW-0547">Nucleotide-binding</keyword>
<keyword evidence="2 10" id="KW-0285">Flavoprotein</keyword>
<feature type="binding site" evidence="8">
    <location>
        <position position="50"/>
    </location>
    <ligand>
        <name>FAD</name>
        <dbReference type="ChEBI" id="CHEBI:57692"/>
    </ligand>
</feature>
<dbReference type="Gene3D" id="3.50.50.60">
    <property type="entry name" value="FAD/NAD(P)-binding domain"/>
    <property type="match status" value="2"/>
</dbReference>
<organism evidence="13 14">
    <name type="scientific">Megasphaera micronuciformis F0359</name>
    <dbReference type="NCBI Taxonomy" id="706434"/>
    <lineage>
        <taxon>Bacteria</taxon>
        <taxon>Bacillati</taxon>
        <taxon>Bacillota</taxon>
        <taxon>Negativicutes</taxon>
        <taxon>Veillonellales</taxon>
        <taxon>Veillonellaceae</taxon>
        <taxon>Megasphaera</taxon>
    </lineage>
</organism>
<dbReference type="SUPFAM" id="SSF51905">
    <property type="entry name" value="FAD/NAD(P)-binding domain"/>
    <property type="match status" value="1"/>
</dbReference>
<name>E2ZBY7_9FIRM</name>
<dbReference type="InterPro" id="IPR036188">
    <property type="entry name" value="FAD/NAD-bd_sf"/>
</dbReference>
<keyword evidence="3 8" id="KW-0274">FAD</keyword>
<keyword evidence="7 10" id="KW-0676">Redox-active center</keyword>
<dbReference type="SUPFAM" id="SSF55424">
    <property type="entry name" value="FAD/NAD-linked reductases, dimerisation (C-terminal) domain"/>
    <property type="match status" value="1"/>
</dbReference>
<dbReference type="AlphaFoldDB" id="E2ZBY7"/>
<keyword evidence="8" id="KW-0520">NAD</keyword>
<evidence type="ECO:0000256" key="1">
    <source>
        <dbReference type="ARBA" id="ARBA00007532"/>
    </source>
</evidence>
<evidence type="ECO:0000256" key="6">
    <source>
        <dbReference type="ARBA" id="ARBA00023157"/>
    </source>
</evidence>
<dbReference type="PRINTS" id="PR00411">
    <property type="entry name" value="PNDRDTASEI"/>
</dbReference>
<feature type="disulfide bond" description="Redox-active" evidence="9">
    <location>
        <begin position="41"/>
        <end position="46"/>
    </location>
</feature>
<evidence type="ECO:0000313" key="13">
    <source>
        <dbReference type="EMBL" id="EFQ03974.1"/>
    </source>
</evidence>
<feature type="domain" description="Pyridine nucleotide-disulphide oxidoreductase dimerisation" evidence="11">
    <location>
        <begin position="355"/>
        <end position="462"/>
    </location>
</feature>
<evidence type="ECO:0000256" key="10">
    <source>
        <dbReference type="RuleBase" id="RU003691"/>
    </source>
</evidence>
<proteinExistence type="inferred from homology"/>
<sequence>MHKHYDLVVIGTGAANIVVDAAVRQGLHIAIVEKGKFGGTCLNRGCIPTKILVTAANYVREIKEAERLGVVSGPASINWQTVSDRLWGFLNPASQGTRDYYASMENIDIYEGTASFTDKKDLHINLNDGSQADISGDKIILGTGAKTNIPVLPGLEEAGYVTSESLFGNKYPQKPYKSLIIVGGGPIGCEFGHVFNAAGTKVTIVQHNVRLLPKDDEDVSAFLLTQFKNYGIDVELNKDTVSVELKDGLKVLRFKDRSTGEEGSVAAEEILIAPGVKPTTDLLHLENTDVTLDKRGYIETNEFLETAAEGIWALGDINGLAPFRHKANYEAEIISHNLFENHEPKDWRWARYDLVPAVTYTYPEAAQVGLTEANAKKAGYDVDIAVNHYSTAAKGYALGFEQGNPDDGFVKLVIDKKTKHLLGAHIIGHEASILIQPFINLMNAGPQPFVIRHEEIASPTVKKLRESGLTRDLVPQSVYTIGETMTPHPSLQEITMWTRYYYEHK</sequence>
<evidence type="ECO:0000256" key="3">
    <source>
        <dbReference type="ARBA" id="ARBA00022827"/>
    </source>
</evidence>
<comment type="similarity">
    <text evidence="1 10">Belongs to the class-I pyridine nucleotide-disulfide oxidoreductase family.</text>
</comment>
<comment type="cofactor">
    <cofactor evidence="8">
        <name>FAD</name>
        <dbReference type="ChEBI" id="CHEBI:57692"/>
    </cofactor>
    <text evidence="8">Binds 1 FAD per subunit.</text>
</comment>
<accession>E2ZBY7</accession>
<keyword evidence="4" id="KW-0521">NADP</keyword>
<feature type="binding site" evidence="8">
    <location>
        <position position="316"/>
    </location>
    <ligand>
        <name>FAD</name>
        <dbReference type="ChEBI" id="CHEBI:57692"/>
    </ligand>
</feature>
<evidence type="ECO:0000256" key="9">
    <source>
        <dbReference type="PIRSR" id="PIRSR000350-4"/>
    </source>
</evidence>
<dbReference type="STRING" id="706434.HMPREF9429_01157"/>
<keyword evidence="6" id="KW-1015">Disulfide bond</keyword>
<dbReference type="HOGENOM" id="CLU_016755_1_2_9"/>
<evidence type="ECO:0000256" key="5">
    <source>
        <dbReference type="ARBA" id="ARBA00023002"/>
    </source>
</evidence>
<evidence type="ECO:0000259" key="11">
    <source>
        <dbReference type="Pfam" id="PF02852"/>
    </source>
</evidence>
<dbReference type="InterPro" id="IPR001100">
    <property type="entry name" value="Pyr_nuc-diS_OxRdtase"/>
</dbReference>
<dbReference type="PANTHER" id="PTHR43014">
    <property type="entry name" value="MERCURIC REDUCTASE"/>
    <property type="match status" value="1"/>
</dbReference>
<feature type="binding site" evidence="8">
    <location>
        <begin position="183"/>
        <end position="190"/>
    </location>
    <ligand>
        <name>NAD(+)</name>
        <dbReference type="ChEBI" id="CHEBI:57540"/>
    </ligand>
</feature>
<evidence type="ECO:0000259" key="12">
    <source>
        <dbReference type="Pfam" id="PF07992"/>
    </source>
</evidence>
<dbReference type="PIRSF" id="PIRSF000350">
    <property type="entry name" value="Mercury_reductase_MerA"/>
    <property type="match status" value="1"/>
</dbReference>
<gene>
    <name evidence="13" type="ORF">HMPREF9429_01157</name>
</gene>
<dbReference type="InterPro" id="IPR016156">
    <property type="entry name" value="FAD/NAD-linked_Rdtase_dimer_sf"/>
</dbReference>
<comment type="caution">
    <text evidence="13">The sequence shown here is derived from an EMBL/GenBank/DDBJ whole genome shotgun (WGS) entry which is preliminary data.</text>
</comment>
<feature type="binding site" evidence="8">
    <location>
        <position position="275"/>
    </location>
    <ligand>
        <name>NAD(+)</name>
        <dbReference type="ChEBI" id="CHEBI:57540"/>
    </ligand>
</feature>
<dbReference type="PRINTS" id="PR00368">
    <property type="entry name" value="FADPNR"/>
</dbReference>
<dbReference type="RefSeq" id="WP_006942280.1">
    <property type="nucleotide sequence ID" value="NZ_GL538208.1"/>
</dbReference>
<dbReference type="OrthoDB" id="9807946at2"/>
<dbReference type="Gene3D" id="3.30.390.30">
    <property type="match status" value="1"/>
</dbReference>
<reference evidence="13 14" key="1">
    <citation type="submission" date="2010-08" db="EMBL/GenBank/DDBJ databases">
        <authorList>
            <person name="Weinstock G."/>
            <person name="Sodergren E."/>
            <person name="Clifton S."/>
            <person name="Fulton L."/>
            <person name="Fulton B."/>
            <person name="Courtney L."/>
            <person name="Fronick C."/>
            <person name="Harrison M."/>
            <person name="Strong C."/>
            <person name="Farmer C."/>
            <person name="Delahaunty K."/>
            <person name="Markovic C."/>
            <person name="Hall O."/>
            <person name="Minx P."/>
            <person name="Tomlinson C."/>
            <person name="Mitreva M."/>
            <person name="Hou S."/>
            <person name="Chen J."/>
            <person name="Wollam A."/>
            <person name="Pepin K.H."/>
            <person name="Johnson M."/>
            <person name="Bhonagiri V."/>
            <person name="Zhang X."/>
            <person name="Suruliraj S."/>
            <person name="Warren W."/>
            <person name="Chinwalla A."/>
            <person name="Mardis E.R."/>
            <person name="Wilson R.K."/>
        </authorList>
    </citation>
    <scope>NUCLEOTIDE SEQUENCE [LARGE SCALE GENOMIC DNA]</scope>
    <source>
        <strain evidence="13 14">F0359</strain>
    </source>
</reference>
<evidence type="ECO:0000313" key="14">
    <source>
        <dbReference type="Proteomes" id="UP000003195"/>
    </source>
</evidence>
<evidence type="ECO:0000256" key="7">
    <source>
        <dbReference type="ARBA" id="ARBA00023284"/>
    </source>
</evidence>
<dbReference type="Pfam" id="PF02852">
    <property type="entry name" value="Pyr_redox_dim"/>
    <property type="match status" value="1"/>
</dbReference>
<keyword evidence="14" id="KW-1185">Reference proteome</keyword>
<dbReference type="InterPro" id="IPR023753">
    <property type="entry name" value="FAD/NAD-binding_dom"/>
</dbReference>
<dbReference type="InterPro" id="IPR004099">
    <property type="entry name" value="Pyr_nucl-diS_OxRdtase_dimer"/>
</dbReference>
<dbReference type="EMBL" id="AECS01000037">
    <property type="protein sequence ID" value="EFQ03974.1"/>
    <property type="molecule type" value="Genomic_DNA"/>
</dbReference>
<dbReference type="Proteomes" id="UP000003195">
    <property type="component" value="Unassembled WGS sequence"/>
</dbReference>